<organism evidence="2 3">
    <name type="scientific">Stenotrophomonas maltophilia</name>
    <name type="common">Pseudomonas maltophilia</name>
    <name type="synonym">Xanthomonas maltophilia</name>
    <dbReference type="NCBI Taxonomy" id="40324"/>
    <lineage>
        <taxon>Bacteria</taxon>
        <taxon>Pseudomonadati</taxon>
        <taxon>Pseudomonadota</taxon>
        <taxon>Gammaproteobacteria</taxon>
        <taxon>Lysobacterales</taxon>
        <taxon>Lysobacteraceae</taxon>
        <taxon>Stenotrophomonas</taxon>
        <taxon>Stenotrophomonas maltophilia group</taxon>
    </lineage>
</organism>
<evidence type="ECO:0000313" key="2">
    <source>
        <dbReference type="EMBL" id="KAF1017066.1"/>
    </source>
</evidence>
<keyword evidence="1" id="KW-0732">Signal</keyword>
<name>A0A7V8JN67_STEMA</name>
<dbReference type="AlphaFoldDB" id="A0A7V8JN67"/>
<comment type="caution">
    <text evidence="2">The sequence shown here is derived from an EMBL/GenBank/DDBJ whole genome shotgun (WGS) entry which is preliminary data.</text>
</comment>
<proteinExistence type="predicted"/>
<evidence type="ECO:0000256" key="1">
    <source>
        <dbReference type="SAM" id="SignalP"/>
    </source>
</evidence>
<dbReference type="Proteomes" id="UP000487117">
    <property type="component" value="Unassembled WGS sequence"/>
</dbReference>
<feature type="signal peptide" evidence="1">
    <location>
        <begin position="1"/>
        <end position="22"/>
    </location>
</feature>
<evidence type="ECO:0000313" key="3">
    <source>
        <dbReference type="Proteomes" id="UP000487117"/>
    </source>
</evidence>
<reference evidence="3" key="1">
    <citation type="journal article" date="2020" name="MBio">
        <title>Horizontal gene transfer to a defensive symbiont with a reduced genome amongst a multipartite beetle microbiome.</title>
        <authorList>
            <person name="Waterworth S.C."/>
            <person name="Florez L.V."/>
            <person name="Rees E.R."/>
            <person name="Hertweck C."/>
            <person name="Kaltenpoth M."/>
            <person name="Kwan J.C."/>
        </authorList>
    </citation>
    <scope>NUCLEOTIDE SEQUENCE [LARGE SCALE GENOMIC DNA]</scope>
</reference>
<sequence>MPRHLLFALPLLLLLPSARASADSTEIPEIPELPDAADTGRVLDALAMSEANASAWRYAFDAIAACDVTRVHHELFDIRAVRSPQVAPALAAGYDGAQVLAGPYPLLRSHMATLRGAERACVAQGDARSQQRVIEAVSSLLSYIADQPL</sequence>
<accession>A0A7V8JN67</accession>
<gene>
    <name evidence="2" type="ORF">GAK31_00325</name>
</gene>
<dbReference type="EMBL" id="WNDS01000001">
    <property type="protein sequence ID" value="KAF1017066.1"/>
    <property type="molecule type" value="Genomic_DNA"/>
</dbReference>
<feature type="chain" id="PRO_5030824174" description="Histidine kinase" evidence="1">
    <location>
        <begin position="23"/>
        <end position="149"/>
    </location>
</feature>
<evidence type="ECO:0008006" key="4">
    <source>
        <dbReference type="Google" id="ProtNLM"/>
    </source>
</evidence>
<protein>
    <recommendedName>
        <fullName evidence="4">Histidine kinase</fullName>
    </recommendedName>
</protein>